<keyword evidence="11" id="KW-0812">Transmembrane</keyword>
<dbReference type="PROSITE" id="PS01358">
    <property type="entry name" value="ZF_RANBP2_1"/>
    <property type="match status" value="1"/>
</dbReference>
<evidence type="ECO:0000313" key="15">
    <source>
        <dbReference type="Proteomes" id="UP000243217"/>
    </source>
</evidence>
<dbReference type="Gene3D" id="3.90.1750.10">
    <property type="entry name" value="Hect, E3 ligase catalytic domains"/>
    <property type="match status" value="1"/>
</dbReference>
<evidence type="ECO:0000256" key="9">
    <source>
        <dbReference type="PROSITE-ProRule" id="PRU00104"/>
    </source>
</evidence>
<protein>
    <recommendedName>
        <fullName evidence="3">HECT-type E3 ubiquitin transferase</fullName>
        <ecNumber evidence="3">2.3.2.26</ecNumber>
    </recommendedName>
</protein>
<evidence type="ECO:0000256" key="11">
    <source>
        <dbReference type="SAM" id="Phobius"/>
    </source>
</evidence>
<dbReference type="Proteomes" id="UP000243217">
    <property type="component" value="Unassembled WGS sequence"/>
</dbReference>
<dbReference type="PROSITE" id="PS50237">
    <property type="entry name" value="HECT"/>
    <property type="match status" value="1"/>
</dbReference>
<proteinExistence type="predicted"/>
<evidence type="ECO:0000256" key="10">
    <source>
        <dbReference type="PROSITE-ProRule" id="PRU00322"/>
    </source>
</evidence>
<sequence>MSYERICRLRPAMGLRRLDSGTDAPTNFFFYASIIIMFVSCGLYNFFFKRRLEAQLLAQQQVQEQVYRQDVIASDQDMENLWACEVCDFKNYDGHRTCILCGTERDFTLKAKRDEMNSAKSSEFVLMNDATPRTLKKQALFTKNKLNNLNARQKGARRRHDWVRNYDEGSGNVVWGRKKNDRGLKRIAKGAIHDQVVDALDSSNALSMPMLRDSFSSVSSTNSTQSVGYITKLIMSPSNPDGRMSFEVAEGQMANQNFLHNGAVVFAPAELKTVSGLTFQQKHAWFVQYTSTMEIPWEYGHMLLEIDRTNLLHNSCEQLLWATTDQLHQSMRIKFLNEPGVDAGGLEREWFTLMTQEIFDDSTGLFTSCMGQNSFMIRATSNEASEDHLMYFQAIGRFLGRALFEGMLIDAHLSLPMYKHILGIPITFSDLEFIDVDLYNNLRWLKQNNGVESLCLDFSVNVAQYGGAPLTIDLCPNGRNIPVTDDNKDDYVYLRFKWIMMTSISYQLASLIKGMYSVVPAELLSVFDHQELELLMCGIPDINVADWRTHTTYIGDCDAQVIDWFWEIVEDFSTEQRARLLQFTTGSARVPVQGFKTLTMNDGRICLFAIQGIKKEECLYPRAHTCFNRLDLPMYSTKKDLETALMMVIKMEVTGFTIE</sequence>
<name>A0A1V9YVA8_9STRA</name>
<evidence type="ECO:0000256" key="8">
    <source>
        <dbReference type="ARBA" id="ARBA00022833"/>
    </source>
</evidence>
<dbReference type="PROSITE" id="PS50199">
    <property type="entry name" value="ZF_RANBP2_2"/>
    <property type="match status" value="1"/>
</dbReference>
<feature type="domain" description="RanBP2-type" evidence="12">
    <location>
        <begin position="78"/>
        <end position="107"/>
    </location>
</feature>
<dbReference type="GO" id="GO:0016874">
    <property type="term" value="F:ligase activity"/>
    <property type="evidence" value="ECO:0007669"/>
    <property type="project" value="UniProtKB-KW"/>
</dbReference>
<dbReference type="Gene3D" id="3.30.2410.10">
    <property type="entry name" value="Hect, E3 ligase catalytic domain"/>
    <property type="match status" value="1"/>
</dbReference>
<dbReference type="EMBL" id="JNBS01002726">
    <property type="protein sequence ID" value="OQR89513.1"/>
    <property type="molecule type" value="Genomic_DNA"/>
</dbReference>
<keyword evidence="11" id="KW-1133">Transmembrane helix</keyword>
<keyword evidence="14" id="KW-0436">Ligase</keyword>
<evidence type="ECO:0000313" key="14">
    <source>
        <dbReference type="EMBL" id="OQR89513.1"/>
    </source>
</evidence>
<dbReference type="Pfam" id="PF00632">
    <property type="entry name" value="HECT"/>
    <property type="match status" value="1"/>
</dbReference>
<feature type="active site" description="Glycyl thioester intermediate" evidence="9">
    <location>
        <position position="626"/>
    </location>
</feature>
<dbReference type="InterPro" id="IPR000569">
    <property type="entry name" value="HECT_dom"/>
</dbReference>
<evidence type="ECO:0000256" key="7">
    <source>
        <dbReference type="ARBA" id="ARBA00022786"/>
    </source>
</evidence>
<keyword evidence="11" id="KW-0472">Membrane</keyword>
<dbReference type="GO" id="GO:0008270">
    <property type="term" value="F:zinc ion binding"/>
    <property type="evidence" value="ECO:0007669"/>
    <property type="project" value="UniProtKB-KW"/>
</dbReference>
<keyword evidence="6 10" id="KW-0863">Zinc-finger</keyword>
<dbReference type="InterPro" id="IPR035983">
    <property type="entry name" value="Hect_E3_ubiquitin_ligase"/>
</dbReference>
<dbReference type="PANTHER" id="PTHR11254:SF440">
    <property type="entry name" value="E3 UBIQUITIN-PROTEIN LIGASE NEDD-4"/>
    <property type="match status" value="1"/>
</dbReference>
<feature type="domain" description="HECT" evidence="13">
    <location>
        <begin position="323"/>
        <end position="659"/>
    </location>
</feature>
<dbReference type="GO" id="GO:0005737">
    <property type="term" value="C:cytoplasm"/>
    <property type="evidence" value="ECO:0007669"/>
    <property type="project" value="TreeGrafter"/>
</dbReference>
<evidence type="ECO:0000256" key="5">
    <source>
        <dbReference type="ARBA" id="ARBA00022723"/>
    </source>
</evidence>
<dbReference type="SUPFAM" id="SSF56204">
    <property type="entry name" value="Hect, E3 ligase catalytic domain"/>
    <property type="match status" value="1"/>
</dbReference>
<comment type="caution">
    <text evidence="14">The sequence shown here is derived from an EMBL/GenBank/DDBJ whole genome shotgun (WGS) entry which is preliminary data.</text>
</comment>
<evidence type="ECO:0000259" key="12">
    <source>
        <dbReference type="PROSITE" id="PS50199"/>
    </source>
</evidence>
<keyword evidence="15" id="KW-1185">Reference proteome</keyword>
<dbReference type="GO" id="GO:0006511">
    <property type="term" value="P:ubiquitin-dependent protein catabolic process"/>
    <property type="evidence" value="ECO:0007669"/>
    <property type="project" value="TreeGrafter"/>
</dbReference>
<comment type="pathway">
    <text evidence="2">Protein modification; protein ubiquitination.</text>
</comment>
<dbReference type="PANTHER" id="PTHR11254">
    <property type="entry name" value="HECT DOMAIN UBIQUITIN-PROTEIN LIGASE"/>
    <property type="match status" value="1"/>
</dbReference>
<dbReference type="FunFam" id="3.30.2160.10:FF:000001">
    <property type="entry name" value="E3 ubiquitin-protein ligase NEDD4-like"/>
    <property type="match status" value="1"/>
</dbReference>
<keyword evidence="4" id="KW-0808">Transferase</keyword>
<evidence type="ECO:0000259" key="13">
    <source>
        <dbReference type="PROSITE" id="PS50237"/>
    </source>
</evidence>
<dbReference type="OrthoDB" id="8068875at2759"/>
<evidence type="ECO:0000256" key="2">
    <source>
        <dbReference type="ARBA" id="ARBA00004906"/>
    </source>
</evidence>
<evidence type="ECO:0000256" key="4">
    <source>
        <dbReference type="ARBA" id="ARBA00022679"/>
    </source>
</evidence>
<dbReference type="AlphaFoldDB" id="A0A1V9YVA8"/>
<dbReference type="GO" id="GO:0061630">
    <property type="term" value="F:ubiquitin protein ligase activity"/>
    <property type="evidence" value="ECO:0007669"/>
    <property type="project" value="UniProtKB-EC"/>
</dbReference>
<dbReference type="InterPro" id="IPR050409">
    <property type="entry name" value="E3_ubiq-protein_ligase"/>
</dbReference>
<dbReference type="FunFam" id="3.30.2410.10:FF:000009">
    <property type="entry name" value="Probable E3 ubiquitin-protein ligase HECTD2"/>
    <property type="match status" value="1"/>
</dbReference>
<evidence type="ECO:0000256" key="1">
    <source>
        <dbReference type="ARBA" id="ARBA00000885"/>
    </source>
</evidence>
<keyword evidence="7 9" id="KW-0833">Ubl conjugation pathway</keyword>
<dbReference type="EC" id="2.3.2.26" evidence="3"/>
<keyword evidence="8" id="KW-0862">Zinc</keyword>
<evidence type="ECO:0000256" key="3">
    <source>
        <dbReference type="ARBA" id="ARBA00012485"/>
    </source>
</evidence>
<feature type="transmembrane region" description="Helical" evidence="11">
    <location>
        <begin position="28"/>
        <end position="47"/>
    </location>
</feature>
<evidence type="ECO:0000256" key="6">
    <source>
        <dbReference type="ARBA" id="ARBA00022771"/>
    </source>
</evidence>
<organism evidence="14 15">
    <name type="scientific">Thraustotheca clavata</name>
    <dbReference type="NCBI Taxonomy" id="74557"/>
    <lineage>
        <taxon>Eukaryota</taxon>
        <taxon>Sar</taxon>
        <taxon>Stramenopiles</taxon>
        <taxon>Oomycota</taxon>
        <taxon>Saprolegniomycetes</taxon>
        <taxon>Saprolegniales</taxon>
        <taxon>Achlyaceae</taxon>
        <taxon>Thraustotheca</taxon>
    </lineage>
</organism>
<reference evidence="14 15" key="1">
    <citation type="journal article" date="2014" name="Genome Biol. Evol.">
        <title>The secreted proteins of Achlya hypogyna and Thraustotheca clavata identify the ancestral oomycete secretome and reveal gene acquisitions by horizontal gene transfer.</title>
        <authorList>
            <person name="Misner I."/>
            <person name="Blouin N."/>
            <person name="Leonard G."/>
            <person name="Richards T.A."/>
            <person name="Lane C.E."/>
        </authorList>
    </citation>
    <scope>NUCLEOTIDE SEQUENCE [LARGE SCALE GENOMIC DNA]</scope>
    <source>
        <strain evidence="14 15">ATCC 34112</strain>
    </source>
</reference>
<dbReference type="InterPro" id="IPR001876">
    <property type="entry name" value="Znf_RanBP2"/>
</dbReference>
<gene>
    <name evidence="14" type="ORF">THRCLA_09713</name>
</gene>
<dbReference type="GO" id="GO:0016567">
    <property type="term" value="P:protein ubiquitination"/>
    <property type="evidence" value="ECO:0007669"/>
    <property type="project" value="TreeGrafter"/>
</dbReference>
<comment type="catalytic activity">
    <reaction evidence="1">
        <text>S-ubiquitinyl-[E2 ubiquitin-conjugating enzyme]-L-cysteine + [acceptor protein]-L-lysine = [E2 ubiquitin-conjugating enzyme]-L-cysteine + N(6)-ubiquitinyl-[acceptor protein]-L-lysine.</text>
        <dbReference type="EC" id="2.3.2.26"/>
    </reaction>
</comment>
<dbReference type="CDD" id="cd00078">
    <property type="entry name" value="HECTc"/>
    <property type="match status" value="1"/>
</dbReference>
<dbReference type="STRING" id="74557.A0A1V9YVA8"/>
<dbReference type="Gene3D" id="3.30.2160.10">
    <property type="entry name" value="Hect, E3 ligase catalytic domain"/>
    <property type="match status" value="1"/>
</dbReference>
<accession>A0A1V9YVA8</accession>
<dbReference type="SMART" id="SM00119">
    <property type="entry name" value="HECTc"/>
    <property type="match status" value="1"/>
</dbReference>
<keyword evidence="5" id="KW-0479">Metal-binding</keyword>